<feature type="non-terminal residue" evidence="9">
    <location>
        <position position="1488"/>
    </location>
</feature>
<feature type="compositionally biased region" description="Polar residues" evidence="7">
    <location>
        <begin position="1115"/>
        <end position="1124"/>
    </location>
</feature>
<evidence type="ECO:0000256" key="5">
    <source>
        <dbReference type="ARBA" id="ARBA00023136"/>
    </source>
</evidence>
<sequence length="1488" mass="170947">MRRNSNSDTSTSSPLLNDYKRNFVLKRLLQTILGGPIFKFSSSIKSPAYIYILQIILYLLPFVFGGISILIHDLVNTKQWNLYISIIAGSLYFLLILSLKISLLIIVNKSYQTKQSENAEKANRLSDEQNFEFTKFFSKSTIEFLIPTSSELFNESNPARKTAKIVKSILQNLFDSCLVGLIMFSSVYFESIIYLQNFYSLAASIILFILHWIVLVMSCYSLCFRNPPELAIYQPYDNLNINRYYRVFYVFCFQLIELIFKWSINTCSNTSNEEDKIDGPKGTNVNITSGDEDKSPRRLIKVLLEGNNVYSACNGYLTSVSYGGRCDIATSLSISLELINLTMSGDWIDGPKGTKVNITLASRSTDIFDFFTCLFLNSNQIWFQYSFRLRLSSDFFSQQCKYPNNSILPPIDALILWFSEQCYMYLYGGTATASNLRLLFQFTLAILVSMAHFIPSDIAIVIIFTLFGYILSSIDLMFIFEWILVKVQSKNSKVAPSDHVKEQKKSLSKKFPPNWKDWLYHVLILLITITVSVVIFSVFDASFSSNDIPFLIETILLYISIGVFIIGKILGDFQSVFIFFGLVRNPFYPTYALSQSLPKQNSPAKSINAGKKIFQILKYTRLVLIKIFAPLMLTAVISIDCSMNKIYGDSTLSYWRTLTVWRAYRWVWQSSYDCLFEMGLTHVVLFSITYNSISDTATKTDLIKYFLTGCLCASFIIDRLSQLFNKLYAYLLITITAWTIKKQRRRLALAFLIINIILIIPFLVFIALPSCVISAPLLPLFTFPIFLFAFPRPLKFWPQKQNFFSRSINLYDENFQTKKINSPESFFYSQLVPDLVKSFKEHIRSGSIGQSIKADTFFLSRFQDRIIWIQVLESSNSYYIINIKGLELQETSCHTREAQYIDDLFELNFENPTGADSNSQSKSKFLVFNKKPFNCMNSKDVLVLNAYSDARNSLVGILDYPDNLAFLSQIYPKVLHYFIILYLVERKQNLCSQENFEISPDSAKEERKSIQQNEEYIQMSPLDHFVTEKTELTIGSTISKKNIVLTHETTDSFDDWSDDDSNFEKKIQPKKNSLKNSNLSSSSAKYKNQEIESFDFDLNEILGTQINENSKSEAQKNQNQNPASKKTPEKSSTKNKNVFNIIPSPRIKSPVGKSDSNLALPVEWLSFIKENLSSNSALISESLKNAIMTKNWIRKILSNRLADKLDDQDVNKYEMDLWTSHYKFLLKCVQTLGLDEKVVSTNLNSDSINNFYLGNLPWSPTNEKITQIIPDLHNLLVKAFRYAIKMTIDHATICPITDDDEFFETIESFENEWYIGCENDDEFAQNIHDQKPFIFTLHRDSSTKTLNSRTLSIQQIKSPLARLNSEIVKSIWSSTNLELLYMTNDDEERYSIQAHDFILRNLTIQSSDPPLGYAVYNSENIKDYGIAGIILPVFLIALVVIWTLLIIYIKIREKIQQINDLLSTSNENETKFCPAQNSQISQAPYFSQ</sequence>
<evidence type="ECO:0000256" key="4">
    <source>
        <dbReference type="ARBA" id="ARBA00022989"/>
    </source>
</evidence>
<gene>
    <name evidence="9" type="ORF">BpHYR1_027396</name>
</gene>
<dbReference type="OrthoDB" id="5979286at2759"/>
<evidence type="ECO:0000256" key="1">
    <source>
        <dbReference type="ARBA" id="ARBA00004141"/>
    </source>
</evidence>
<evidence type="ECO:0000259" key="8">
    <source>
        <dbReference type="Pfam" id="PF05041"/>
    </source>
</evidence>
<evidence type="ECO:0000256" key="3">
    <source>
        <dbReference type="ARBA" id="ARBA00022692"/>
    </source>
</evidence>
<feature type="domain" description="Pecanex C-terminal" evidence="8">
    <location>
        <begin position="1272"/>
        <end position="1419"/>
    </location>
</feature>
<keyword evidence="5 6" id="KW-0472">Membrane</keyword>
<dbReference type="EMBL" id="REGN01000186">
    <property type="protein sequence ID" value="RNA43674.1"/>
    <property type="molecule type" value="Genomic_DNA"/>
</dbReference>
<evidence type="ECO:0000256" key="2">
    <source>
        <dbReference type="ARBA" id="ARBA00010170"/>
    </source>
</evidence>
<feature type="transmembrane region" description="Helical" evidence="6">
    <location>
        <begin position="622"/>
        <end position="646"/>
    </location>
</feature>
<feature type="transmembrane region" description="Helical" evidence="6">
    <location>
        <begin position="518"/>
        <end position="538"/>
    </location>
</feature>
<comment type="subcellular location">
    <subcellularLocation>
        <location evidence="1 6">Membrane</location>
        <topology evidence="1 6">Multi-pass membrane protein</topology>
    </subcellularLocation>
</comment>
<dbReference type="InterPro" id="IPR007735">
    <property type="entry name" value="Pecanex_C"/>
</dbReference>
<feature type="region of interest" description="Disordered" evidence="7">
    <location>
        <begin position="1110"/>
        <end position="1139"/>
    </location>
</feature>
<dbReference type="Proteomes" id="UP000276133">
    <property type="component" value="Unassembled WGS sequence"/>
</dbReference>
<feature type="transmembrane region" description="Helical" evidence="6">
    <location>
        <begin position="460"/>
        <end position="484"/>
    </location>
</feature>
<protein>
    <recommendedName>
        <fullName evidence="6">Pecanex-like protein</fullName>
    </recommendedName>
</protein>
<dbReference type="PANTHER" id="PTHR12372:SF6">
    <property type="entry name" value="PECANEX-LIKE PROTEIN 4"/>
    <property type="match status" value="1"/>
</dbReference>
<accession>A0A3M7T6I9</accession>
<organism evidence="9 10">
    <name type="scientific">Brachionus plicatilis</name>
    <name type="common">Marine rotifer</name>
    <name type="synonym">Brachionus muelleri</name>
    <dbReference type="NCBI Taxonomy" id="10195"/>
    <lineage>
        <taxon>Eukaryota</taxon>
        <taxon>Metazoa</taxon>
        <taxon>Spiralia</taxon>
        <taxon>Gnathifera</taxon>
        <taxon>Rotifera</taxon>
        <taxon>Eurotatoria</taxon>
        <taxon>Monogononta</taxon>
        <taxon>Pseudotrocha</taxon>
        <taxon>Ploima</taxon>
        <taxon>Brachionidae</taxon>
        <taxon>Brachionus</taxon>
    </lineage>
</organism>
<feature type="transmembrane region" description="Helical" evidence="6">
    <location>
        <begin position="169"/>
        <end position="189"/>
    </location>
</feature>
<feature type="transmembrane region" description="Helical" evidence="6">
    <location>
        <begin position="550"/>
        <end position="570"/>
    </location>
</feature>
<evidence type="ECO:0000313" key="10">
    <source>
        <dbReference type="Proteomes" id="UP000276133"/>
    </source>
</evidence>
<comment type="caution">
    <text evidence="9">The sequence shown here is derived from an EMBL/GenBank/DDBJ whole genome shotgun (WGS) entry which is preliminary data.</text>
</comment>
<dbReference type="GO" id="GO:0016020">
    <property type="term" value="C:membrane"/>
    <property type="evidence" value="ECO:0007669"/>
    <property type="project" value="UniProtKB-SubCell"/>
</dbReference>
<dbReference type="PANTHER" id="PTHR12372">
    <property type="entry name" value="PECANEX"/>
    <property type="match status" value="1"/>
</dbReference>
<comment type="similarity">
    <text evidence="2 6">Belongs to the pecanex family.</text>
</comment>
<reference evidence="9 10" key="1">
    <citation type="journal article" date="2018" name="Sci. Rep.">
        <title>Genomic signatures of local adaptation to the degree of environmental predictability in rotifers.</title>
        <authorList>
            <person name="Franch-Gras L."/>
            <person name="Hahn C."/>
            <person name="Garcia-Roger E.M."/>
            <person name="Carmona M.J."/>
            <person name="Serra M."/>
            <person name="Gomez A."/>
        </authorList>
    </citation>
    <scope>NUCLEOTIDE SEQUENCE [LARGE SCALE GENOMIC DNA]</scope>
    <source>
        <strain evidence="9">HYR1</strain>
    </source>
</reference>
<name>A0A3M7T6I9_BRAPC</name>
<proteinExistence type="inferred from homology"/>
<feature type="transmembrane region" description="Helical" evidence="6">
    <location>
        <begin position="666"/>
        <end position="690"/>
    </location>
</feature>
<feature type="transmembrane region" description="Helical" evidence="6">
    <location>
        <begin position="1424"/>
        <end position="1449"/>
    </location>
</feature>
<feature type="transmembrane region" description="Helical" evidence="6">
    <location>
        <begin position="438"/>
        <end position="454"/>
    </location>
</feature>
<feature type="transmembrane region" description="Helical" evidence="6">
    <location>
        <begin position="83"/>
        <end position="107"/>
    </location>
</feature>
<keyword evidence="10" id="KW-1185">Reference proteome</keyword>
<evidence type="ECO:0000256" key="7">
    <source>
        <dbReference type="SAM" id="MobiDB-lite"/>
    </source>
</evidence>
<dbReference type="InterPro" id="IPR039797">
    <property type="entry name" value="Pecanex"/>
</dbReference>
<evidence type="ECO:0000256" key="6">
    <source>
        <dbReference type="RuleBase" id="RU367089"/>
    </source>
</evidence>
<feature type="transmembrane region" description="Helical" evidence="6">
    <location>
        <begin position="747"/>
        <end position="767"/>
    </location>
</feature>
<feature type="transmembrane region" description="Helical" evidence="6">
    <location>
        <begin position="48"/>
        <end position="71"/>
    </location>
</feature>
<dbReference type="Pfam" id="PF05041">
    <property type="entry name" value="Pecanex_C"/>
    <property type="match status" value="1"/>
</dbReference>
<keyword evidence="3 6" id="KW-0812">Transmembrane</keyword>
<evidence type="ECO:0000313" key="9">
    <source>
        <dbReference type="EMBL" id="RNA43674.1"/>
    </source>
</evidence>
<feature type="transmembrane region" description="Helical" evidence="6">
    <location>
        <begin position="201"/>
        <end position="223"/>
    </location>
</feature>
<keyword evidence="4 6" id="KW-1133">Transmembrane helix</keyword>